<organism evidence="1 2">
    <name type="scientific">Dissostichus mawsoni</name>
    <name type="common">Antarctic cod</name>
    <dbReference type="NCBI Taxonomy" id="36200"/>
    <lineage>
        <taxon>Eukaryota</taxon>
        <taxon>Metazoa</taxon>
        <taxon>Chordata</taxon>
        <taxon>Craniata</taxon>
        <taxon>Vertebrata</taxon>
        <taxon>Euteleostomi</taxon>
        <taxon>Actinopterygii</taxon>
        <taxon>Neopterygii</taxon>
        <taxon>Teleostei</taxon>
        <taxon>Neoteleostei</taxon>
        <taxon>Acanthomorphata</taxon>
        <taxon>Eupercaria</taxon>
        <taxon>Perciformes</taxon>
        <taxon>Notothenioidei</taxon>
        <taxon>Nototheniidae</taxon>
        <taxon>Dissostichus</taxon>
    </lineage>
</organism>
<name>A0A7J5YME1_DISMA</name>
<accession>A0A7J5YME1</accession>
<comment type="caution">
    <text evidence="1">The sequence shown here is derived from an EMBL/GenBank/DDBJ whole genome shotgun (WGS) entry which is preliminary data.</text>
</comment>
<keyword evidence="2" id="KW-1185">Reference proteome</keyword>
<protein>
    <submittedName>
        <fullName evidence="1">Uncharacterized protein</fullName>
    </submittedName>
</protein>
<evidence type="ECO:0000313" key="2">
    <source>
        <dbReference type="Proteomes" id="UP000518266"/>
    </source>
</evidence>
<dbReference type="EMBL" id="JAAKFY010000010">
    <property type="protein sequence ID" value="KAF3850692.1"/>
    <property type="molecule type" value="Genomic_DNA"/>
</dbReference>
<gene>
    <name evidence="1" type="ORF">F7725_012464</name>
</gene>
<dbReference type="AlphaFoldDB" id="A0A7J5YME1"/>
<feature type="non-terminal residue" evidence="1">
    <location>
        <position position="224"/>
    </location>
</feature>
<proteinExistence type="predicted"/>
<reference evidence="1 2" key="1">
    <citation type="submission" date="2020-03" db="EMBL/GenBank/DDBJ databases">
        <title>Dissostichus mawsoni Genome sequencing and assembly.</title>
        <authorList>
            <person name="Park H."/>
        </authorList>
    </citation>
    <scope>NUCLEOTIDE SEQUENCE [LARGE SCALE GENOMIC DNA]</scope>
    <source>
        <strain evidence="1">DM0001</strain>
        <tissue evidence="1">Muscle</tissue>
    </source>
</reference>
<sequence>MSFNLATAALQYTAAELLRLRFHLPDTSPALHLFLDIARHPRRKYIHRGSRRRFHIDDSKTIQSIWSSTRQLSRNPARKVDHTVLASLARSANVSAKHKHDHTDVNFGLFNILALTTSPAYNNNLHKLLNTLAPLKTRSVSFTHSGPWFTPENVSAKKLDWKEMYNNHILHYKDTLYSQIILLRSSHQLWQGNTRALFSTVKYILRPQDSLAPHQYSTAYCNSL</sequence>
<dbReference type="Proteomes" id="UP000518266">
    <property type="component" value="Unassembled WGS sequence"/>
</dbReference>
<dbReference type="OrthoDB" id="419189at2759"/>
<evidence type="ECO:0000313" key="1">
    <source>
        <dbReference type="EMBL" id="KAF3850692.1"/>
    </source>
</evidence>